<dbReference type="InterPro" id="IPR012748">
    <property type="entry name" value="Rieske-like_NirD"/>
</dbReference>
<dbReference type="Pfam" id="PF13806">
    <property type="entry name" value="Rieske_2"/>
    <property type="match status" value="1"/>
</dbReference>
<dbReference type="SUPFAM" id="SSF50022">
    <property type="entry name" value="ISP domain"/>
    <property type="match status" value="1"/>
</dbReference>
<keyword evidence="4" id="KW-0408">Iron</keyword>
<dbReference type="Proteomes" id="UP001501612">
    <property type="component" value="Unassembled WGS sequence"/>
</dbReference>
<dbReference type="InterPro" id="IPR017941">
    <property type="entry name" value="Rieske_2Fe-2S"/>
</dbReference>
<sequence>MCRLEDLRVGQGAVALVHGQSVAVFRTSREEVHAVGNHDPFLHTQSVSRGIVGARDGVPFVGSARHGHAFDLVTGRCLDDEHAALPAYPVRIVDGRVLVGPRRVDLSA</sequence>
<dbReference type="PANTHER" id="PTHR40562:SF1">
    <property type="entry name" value="NITRITE REDUCTASE (NADH) SMALL SUBUNIT"/>
    <property type="match status" value="1"/>
</dbReference>
<protein>
    <recommendedName>
        <fullName evidence="7">Rieske domain-containing protein</fullName>
    </recommendedName>
</protein>
<keyword evidence="1" id="KW-0001">2Fe-2S</keyword>
<reference evidence="8 9" key="1">
    <citation type="journal article" date="2019" name="Int. J. Syst. Evol. Microbiol.">
        <title>The Global Catalogue of Microorganisms (GCM) 10K type strain sequencing project: providing services to taxonomists for standard genome sequencing and annotation.</title>
        <authorList>
            <consortium name="The Broad Institute Genomics Platform"/>
            <consortium name="The Broad Institute Genome Sequencing Center for Infectious Disease"/>
            <person name="Wu L."/>
            <person name="Ma J."/>
        </authorList>
    </citation>
    <scope>NUCLEOTIDE SEQUENCE [LARGE SCALE GENOMIC DNA]</scope>
    <source>
        <strain evidence="8 9">JCM 14046</strain>
    </source>
</reference>
<gene>
    <name evidence="8" type="ORF">GCM10009737_17860</name>
</gene>
<evidence type="ECO:0000313" key="9">
    <source>
        <dbReference type="Proteomes" id="UP001501612"/>
    </source>
</evidence>
<dbReference type="InterPro" id="IPR017881">
    <property type="entry name" value="NirD"/>
</dbReference>
<evidence type="ECO:0000256" key="1">
    <source>
        <dbReference type="ARBA" id="ARBA00022714"/>
    </source>
</evidence>
<keyword evidence="9" id="KW-1185">Reference proteome</keyword>
<dbReference type="PANTHER" id="PTHR40562">
    <property type="match status" value="1"/>
</dbReference>
<dbReference type="PROSITE" id="PS51296">
    <property type="entry name" value="RIESKE"/>
    <property type="match status" value="1"/>
</dbReference>
<keyword evidence="2" id="KW-0479">Metal-binding</keyword>
<dbReference type="EMBL" id="BAAAMY010000004">
    <property type="protein sequence ID" value="GAA1916840.1"/>
    <property type="molecule type" value="Genomic_DNA"/>
</dbReference>
<evidence type="ECO:0000313" key="8">
    <source>
        <dbReference type="EMBL" id="GAA1916840.1"/>
    </source>
</evidence>
<dbReference type="Gene3D" id="2.102.10.10">
    <property type="entry name" value="Rieske [2Fe-2S] iron-sulphur domain"/>
    <property type="match status" value="1"/>
</dbReference>
<feature type="domain" description="Rieske" evidence="7">
    <location>
        <begin position="1"/>
        <end position="99"/>
    </location>
</feature>
<evidence type="ECO:0000256" key="3">
    <source>
        <dbReference type="ARBA" id="ARBA00023002"/>
    </source>
</evidence>
<evidence type="ECO:0000256" key="5">
    <source>
        <dbReference type="ARBA" id="ARBA00023014"/>
    </source>
</evidence>
<keyword evidence="6" id="KW-0534">Nitrate assimilation</keyword>
<evidence type="ECO:0000256" key="6">
    <source>
        <dbReference type="ARBA" id="ARBA00023063"/>
    </source>
</evidence>
<name>A0ABN2PAM2_9ACTN</name>
<dbReference type="PROSITE" id="PS51300">
    <property type="entry name" value="NIRD"/>
    <property type="match status" value="1"/>
</dbReference>
<proteinExistence type="predicted"/>
<comment type="caution">
    <text evidence="8">The sequence shown here is derived from an EMBL/GenBank/DDBJ whole genome shotgun (WGS) entry which is preliminary data.</text>
</comment>
<keyword evidence="3" id="KW-0560">Oxidoreductase</keyword>
<evidence type="ECO:0000256" key="2">
    <source>
        <dbReference type="ARBA" id="ARBA00022723"/>
    </source>
</evidence>
<dbReference type="InterPro" id="IPR036922">
    <property type="entry name" value="Rieske_2Fe-2S_sf"/>
</dbReference>
<accession>A0ABN2PAM2</accession>
<evidence type="ECO:0000256" key="4">
    <source>
        <dbReference type="ARBA" id="ARBA00023004"/>
    </source>
</evidence>
<organism evidence="8 9">
    <name type="scientific">Nocardioides lentus</name>
    <dbReference type="NCBI Taxonomy" id="338077"/>
    <lineage>
        <taxon>Bacteria</taxon>
        <taxon>Bacillati</taxon>
        <taxon>Actinomycetota</taxon>
        <taxon>Actinomycetes</taxon>
        <taxon>Propionibacteriales</taxon>
        <taxon>Nocardioidaceae</taxon>
        <taxon>Nocardioides</taxon>
    </lineage>
</organism>
<evidence type="ECO:0000259" key="7">
    <source>
        <dbReference type="PROSITE" id="PS51296"/>
    </source>
</evidence>
<keyword evidence="5" id="KW-0411">Iron-sulfur</keyword>